<keyword evidence="4" id="KW-0653">Protein transport</keyword>
<keyword evidence="3 8" id="KW-0812">Transmembrane</keyword>
<dbReference type="AlphaFoldDB" id="A0A497EMM5"/>
<gene>
    <name evidence="9" type="ORF">DRJ31_07630</name>
</gene>
<feature type="transmembrane region" description="Helical" evidence="8">
    <location>
        <begin position="525"/>
        <end position="544"/>
    </location>
</feature>
<dbReference type="PANTHER" id="PTHR30081:SF1">
    <property type="entry name" value="PROTEIN TRANSLOCASE SUBUNIT SECD"/>
    <property type="match status" value="1"/>
</dbReference>
<keyword evidence="2" id="KW-1003">Cell membrane</keyword>
<evidence type="ECO:0000256" key="2">
    <source>
        <dbReference type="ARBA" id="ARBA00022475"/>
    </source>
</evidence>
<evidence type="ECO:0000256" key="7">
    <source>
        <dbReference type="ARBA" id="ARBA00023136"/>
    </source>
</evidence>
<evidence type="ECO:0000256" key="8">
    <source>
        <dbReference type="SAM" id="Phobius"/>
    </source>
</evidence>
<sequence length="579" mass="64716">MKELFKDLRFLTYIALVTISLILLIPKPRPGLLVTYVPESQPCGLKEGDIINEVNHQPIKSVDEFARLIKQSDFVALKVNGKPKSCKAHELLNITVRELPATSLKFSMDLEGGTRVFLRPKEKNVTRLLMEEIITTLNTRINLYGLKDMNVRKVGSDLIMIEMAGAGGEDIREFLARQGKFEAKIPIQRRDGEKVMIGDTTLEIKIKNSTVYIDDEPYEDGDEFFVEDVRIVVTNVTNESVVLETSVFSGEDIVFVYTSYPDSGLAPRNGGYEFFFKVRISERGAERFAKVTKGLRAVTLGVGHRYLESPLNIYIDERLATSLRISADLAGKIVTEPAITGYRESKWEAVKEMMRMQSILRSGSLPVQLEIEKIDTISPTLGKKFMNSVIFLFIVSSGVVSVLIFIFYHDVKLAVPMILIALSEAVLILGTAANRLFACILLLVSFIVSVIKGDVKGWLAWGVSLFAMLILFTIVVQQWSLDVPAIAGLVAVAGTSVNQMIIIVDEFRRKEGGMKEKEETSMHMVWSGFMLLVAVMSALIFMGVGTLKGLAITTILEEYIGTFVTRPAFMSLIEKKYRY</sequence>
<evidence type="ECO:0000256" key="3">
    <source>
        <dbReference type="ARBA" id="ARBA00022692"/>
    </source>
</evidence>
<dbReference type="Gene3D" id="1.20.1640.10">
    <property type="entry name" value="Multidrug efflux transporter AcrB transmembrane domain"/>
    <property type="match status" value="1"/>
</dbReference>
<dbReference type="InterPro" id="IPR022813">
    <property type="entry name" value="SecD/SecF_arch_bac"/>
</dbReference>
<keyword evidence="5 8" id="KW-1133">Transmembrane helix</keyword>
<dbReference type="GO" id="GO:0005886">
    <property type="term" value="C:plasma membrane"/>
    <property type="evidence" value="ECO:0007669"/>
    <property type="project" value="TreeGrafter"/>
</dbReference>
<accession>A0A497EMM5</accession>
<reference evidence="9 10" key="1">
    <citation type="submission" date="2018-06" db="EMBL/GenBank/DDBJ databases">
        <title>Extensive metabolic versatility and redundancy in microbially diverse, dynamic hydrothermal sediments.</title>
        <authorList>
            <person name="Dombrowski N."/>
            <person name="Teske A."/>
            <person name="Baker B.J."/>
        </authorList>
    </citation>
    <scope>NUCLEOTIDE SEQUENCE [LARGE SCALE GENOMIC DNA]</scope>
    <source>
        <strain evidence="9">B66_G16</strain>
    </source>
</reference>
<dbReference type="SUPFAM" id="SSF50156">
    <property type="entry name" value="PDZ domain-like"/>
    <property type="match status" value="1"/>
</dbReference>
<evidence type="ECO:0000256" key="4">
    <source>
        <dbReference type="ARBA" id="ARBA00022927"/>
    </source>
</evidence>
<dbReference type="Proteomes" id="UP000278475">
    <property type="component" value="Unassembled WGS sequence"/>
</dbReference>
<dbReference type="Gene3D" id="2.30.42.10">
    <property type="match status" value="1"/>
</dbReference>
<dbReference type="Gene3D" id="3.30.70.3220">
    <property type="match status" value="1"/>
</dbReference>
<evidence type="ECO:0008006" key="11">
    <source>
        <dbReference type="Google" id="ProtNLM"/>
    </source>
</evidence>
<name>A0A497EMM5_9CREN</name>
<evidence type="ECO:0000313" key="10">
    <source>
        <dbReference type="Proteomes" id="UP000278475"/>
    </source>
</evidence>
<dbReference type="SUPFAM" id="SSF82866">
    <property type="entry name" value="Multidrug efflux transporter AcrB transmembrane domain"/>
    <property type="match status" value="2"/>
</dbReference>
<dbReference type="InterPro" id="IPR036034">
    <property type="entry name" value="PDZ_sf"/>
</dbReference>
<keyword evidence="6" id="KW-0811">Translocation</keyword>
<dbReference type="EMBL" id="QMQV01000085">
    <property type="protein sequence ID" value="RLE48232.1"/>
    <property type="molecule type" value="Genomic_DNA"/>
</dbReference>
<feature type="transmembrane region" description="Helical" evidence="8">
    <location>
        <begin position="7"/>
        <end position="25"/>
    </location>
</feature>
<dbReference type="PANTHER" id="PTHR30081">
    <property type="entry name" value="PROTEIN-EXPORT MEMBRANE PROTEIN SEC"/>
    <property type="match status" value="1"/>
</dbReference>
<dbReference type="GO" id="GO:0015031">
    <property type="term" value="P:protein transport"/>
    <property type="evidence" value="ECO:0007669"/>
    <property type="project" value="UniProtKB-KW"/>
</dbReference>
<evidence type="ECO:0000256" key="6">
    <source>
        <dbReference type="ARBA" id="ARBA00023010"/>
    </source>
</evidence>
<feature type="transmembrane region" description="Helical" evidence="8">
    <location>
        <begin position="435"/>
        <end position="451"/>
    </location>
</feature>
<keyword evidence="1" id="KW-0813">Transport</keyword>
<keyword evidence="7 8" id="KW-0472">Membrane</keyword>
<feature type="transmembrane region" description="Helical" evidence="8">
    <location>
        <begin position="485"/>
        <end position="504"/>
    </location>
</feature>
<evidence type="ECO:0000313" key="9">
    <source>
        <dbReference type="EMBL" id="RLE48232.1"/>
    </source>
</evidence>
<comment type="caution">
    <text evidence="9">The sequence shown here is derived from an EMBL/GenBank/DDBJ whole genome shotgun (WGS) entry which is preliminary data.</text>
</comment>
<protein>
    <recommendedName>
        <fullName evidence="11">PDZ domain-containing protein</fullName>
    </recommendedName>
</protein>
<evidence type="ECO:0000256" key="5">
    <source>
        <dbReference type="ARBA" id="ARBA00022989"/>
    </source>
</evidence>
<proteinExistence type="predicted"/>
<organism evidence="9 10">
    <name type="scientific">Thermoproteota archaeon</name>
    <dbReference type="NCBI Taxonomy" id="2056631"/>
    <lineage>
        <taxon>Archaea</taxon>
        <taxon>Thermoproteota</taxon>
    </lineage>
</organism>
<feature type="transmembrane region" description="Helical" evidence="8">
    <location>
        <begin position="385"/>
        <end position="406"/>
    </location>
</feature>
<feature type="transmembrane region" description="Helical" evidence="8">
    <location>
        <begin position="458"/>
        <end position="479"/>
    </location>
</feature>
<evidence type="ECO:0000256" key="1">
    <source>
        <dbReference type="ARBA" id="ARBA00022448"/>
    </source>
</evidence>